<protein>
    <submittedName>
        <fullName evidence="2">Uncharacterized protein</fullName>
    </submittedName>
</protein>
<reference evidence="2" key="2">
    <citation type="journal article" date="2015" name="Fish Shellfish Immunol.">
        <title>Early steps in the European eel (Anguilla anguilla)-Vibrio vulnificus interaction in the gills: Role of the RtxA13 toxin.</title>
        <authorList>
            <person name="Callol A."/>
            <person name="Pajuelo D."/>
            <person name="Ebbesson L."/>
            <person name="Teles M."/>
            <person name="MacKenzie S."/>
            <person name="Amaro C."/>
        </authorList>
    </citation>
    <scope>NUCLEOTIDE SEQUENCE</scope>
</reference>
<feature type="compositionally biased region" description="Polar residues" evidence="1">
    <location>
        <begin position="32"/>
        <end position="46"/>
    </location>
</feature>
<feature type="region of interest" description="Disordered" evidence="1">
    <location>
        <begin position="24"/>
        <end position="46"/>
    </location>
</feature>
<dbReference type="EMBL" id="GBXM01049563">
    <property type="protein sequence ID" value="JAH59014.1"/>
    <property type="molecule type" value="Transcribed_RNA"/>
</dbReference>
<sequence>MSQKTCSTFDFCEILKTILHIKQPATPRSPWRSVSDQGSNITDTAR</sequence>
<reference evidence="2" key="1">
    <citation type="submission" date="2014-11" db="EMBL/GenBank/DDBJ databases">
        <authorList>
            <person name="Amaro Gonzalez C."/>
        </authorList>
    </citation>
    <scope>NUCLEOTIDE SEQUENCE</scope>
</reference>
<name>A0A0E9TZB9_ANGAN</name>
<accession>A0A0E9TZB9</accession>
<organism evidence="2">
    <name type="scientific">Anguilla anguilla</name>
    <name type="common">European freshwater eel</name>
    <name type="synonym">Muraena anguilla</name>
    <dbReference type="NCBI Taxonomy" id="7936"/>
    <lineage>
        <taxon>Eukaryota</taxon>
        <taxon>Metazoa</taxon>
        <taxon>Chordata</taxon>
        <taxon>Craniata</taxon>
        <taxon>Vertebrata</taxon>
        <taxon>Euteleostomi</taxon>
        <taxon>Actinopterygii</taxon>
        <taxon>Neopterygii</taxon>
        <taxon>Teleostei</taxon>
        <taxon>Anguilliformes</taxon>
        <taxon>Anguillidae</taxon>
        <taxon>Anguilla</taxon>
    </lineage>
</organism>
<evidence type="ECO:0000256" key="1">
    <source>
        <dbReference type="SAM" id="MobiDB-lite"/>
    </source>
</evidence>
<dbReference type="AlphaFoldDB" id="A0A0E9TZB9"/>
<proteinExistence type="predicted"/>
<evidence type="ECO:0000313" key="2">
    <source>
        <dbReference type="EMBL" id="JAH59014.1"/>
    </source>
</evidence>